<comment type="pathway">
    <text evidence="2">Carbohydrate degradation; glycolysis; D-glyceraldehyde 3-phosphate and glycerone phosphate from D-glucose: step 4/4.</text>
</comment>
<dbReference type="SUPFAM" id="SSF51569">
    <property type="entry name" value="Aldolase"/>
    <property type="match status" value="1"/>
</dbReference>
<dbReference type="Proteomes" id="UP000248925">
    <property type="component" value="Unassembled WGS sequence"/>
</dbReference>
<dbReference type="InterPro" id="IPR013785">
    <property type="entry name" value="Aldolase_TIM"/>
</dbReference>
<accession>A0A2W4C1W0</accession>
<dbReference type="RefSeq" id="WP_111164312.1">
    <property type="nucleotide sequence ID" value="NZ_PCDP01000082.1"/>
</dbReference>
<comment type="similarity">
    <text evidence="3 6">Belongs to the class I fructose-bisphosphate aldolase family.</text>
</comment>
<evidence type="ECO:0000256" key="1">
    <source>
        <dbReference type="ARBA" id="ARBA00000441"/>
    </source>
</evidence>
<dbReference type="NCBIfam" id="NF033379">
    <property type="entry name" value="FrucBisAld_I"/>
    <property type="match status" value="1"/>
</dbReference>
<evidence type="ECO:0000256" key="4">
    <source>
        <dbReference type="ARBA" id="ARBA00023152"/>
    </source>
</evidence>
<dbReference type="Gene3D" id="3.20.20.70">
    <property type="entry name" value="Aldolase class I"/>
    <property type="match status" value="1"/>
</dbReference>
<dbReference type="AlphaFoldDB" id="A0A2W4C1W0"/>
<dbReference type="InterPro" id="IPR000741">
    <property type="entry name" value="FBA_I"/>
</dbReference>
<comment type="caution">
    <text evidence="7">The sequence shown here is derived from an EMBL/GenBank/DDBJ whole genome shotgun (WGS) entry which is preliminary data.</text>
</comment>
<dbReference type="PROSITE" id="PS00158">
    <property type="entry name" value="ALDOLASE_CLASS_I"/>
    <property type="match status" value="1"/>
</dbReference>
<dbReference type="InterPro" id="IPR029768">
    <property type="entry name" value="Aldolase_I_AS"/>
</dbReference>
<reference evidence="7 8" key="1">
    <citation type="journal article" date="2018" name="Sci. Rep.">
        <title>Rhizobium tumorigenes sp. nov., a novel plant tumorigenic bacterium isolated from cane gall tumors on thornless blackberry.</title>
        <authorList>
            <person name="Kuzmanovi N."/>
            <person name="Smalla K."/>
            <person name="Gronow S."/>
            <person name="PuBawska J."/>
        </authorList>
    </citation>
    <scope>NUCLEOTIDE SEQUENCE [LARGE SCALE GENOMIC DNA]</scope>
    <source>
        <strain evidence="7 8">CCBAU 85046</strain>
    </source>
</reference>
<evidence type="ECO:0000256" key="5">
    <source>
        <dbReference type="ARBA" id="ARBA00023239"/>
    </source>
</evidence>
<dbReference type="Pfam" id="PF00274">
    <property type="entry name" value="Glycolytic"/>
    <property type="match status" value="1"/>
</dbReference>
<organism evidence="7 8">
    <name type="scientific">Rhizobium tubonense</name>
    <dbReference type="NCBI Taxonomy" id="484088"/>
    <lineage>
        <taxon>Bacteria</taxon>
        <taxon>Pseudomonadati</taxon>
        <taxon>Pseudomonadota</taxon>
        <taxon>Alphaproteobacteria</taxon>
        <taxon>Hyphomicrobiales</taxon>
        <taxon>Rhizobiaceae</taxon>
        <taxon>Rhizobium/Agrobacterium group</taxon>
        <taxon>Rhizobium</taxon>
    </lineage>
</organism>
<dbReference type="EMBL" id="PCDP01000082">
    <property type="protein sequence ID" value="PZM07652.1"/>
    <property type="molecule type" value="Genomic_DNA"/>
</dbReference>
<gene>
    <name evidence="7" type="ORF">CPY51_31520</name>
</gene>
<evidence type="ECO:0000313" key="8">
    <source>
        <dbReference type="Proteomes" id="UP000248925"/>
    </source>
</evidence>
<keyword evidence="8" id="KW-1185">Reference proteome</keyword>
<dbReference type="PANTHER" id="PTHR11627">
    <property type="entry name" value="FRUCTOSE-BISPHOSPHATE ALDOLASE"/>
    <property type="match status" value="1"/>
</dbReference>
<protein>
    <recommendedName>
        <fullName evidence="6">Fructose-bisphosphate aldolase</fullName>
        <ecNumber evidence="6">4.1.2.13</ecNumber>
    </recommendedName>
</protein>
<evidence type="ECO:0000256" key="3">
    <source>
        <dbReference type="ARBA" id="ARBA00010387"/>
    </source>
</evidence>
<proteinExistence type="inferred from homology"/>
<dbReference type="GO" id="GO:0006096">
    <property type="term" value="P:glycolytic process"/>
    <property type="evidence" value="ECO:0007669"/>
    <property type="project" value="UniProtKB-UniPathway"/>
</dbReference>
<keyword evidence="4 6" id="KW-0324">Glycolysis</keyword>
<name>A0A2W4C1W0_9HYPH</name>
<sequence length="341" mass="37182">MSERIEDIAIKMVSGGKGLLAADESTATIKKRFDAINLVSTEESRRDYREMLFRSEDAMKKYISGVILYDETLFQKAADGTPFVDVIRAAGGIPGIKVDLGAKPMALFPGETVTEGLDGLADRLAKYYDAGARFAKWRGVIAISDTLPSYGSIKANAHALARYAALCQEAKIVPIVEPEVLMDGVPGTQDLARSEEVTRWTLQIIFEALNEERINLEGMILKPSMVIDGKKLRKASVEQVAERTVKVLKETVPSAVPGIAFLSGGQSTEEATAHLSAINSGYDLPWHVTFSYGRALQDSALKAWNGKKENVAAGQREFSHRAEMNSLAAKGSWKKELEKAA</sequence>
<evidence type="ECO:0000256" key="6">
    <source>
        <dbReference type="RuleBase" id="RU003994"/>
    </source>
</evidence>
<dbReference type="UniPathway" id="UPA00109">
    <property type="reaction ID" value="UER00183"/>
</dbReference>
<dbReference type="GO" id="GO:0004332">
    <property type="term" value="F:fructose-bisphosphate aldolase activity"/>
    <property type="evidence" value="ECO:0007669"/>
    <property type="project" value="UniProtKB-EC"/>
</dbReference>
<dbReference type="OrthoDB" id="9793595at2"/>
<comment type="catalytic activity">
    <reaction evidence="1 6">
        <text>beta-D-fructose 1,6-bisphosphate = D-glyceraldehyde 3-phosphate + dihydroxyacetone phosphate</text>
        <dbReference type="Rhea" id="RHEA:14729"/>
        <dbReference type="ChEBI" id="CHEBI:32966"/>
        <dbReference type="ChEBI" id="CHEBI:57642"/>
        <dbReference type="ChEBI" id="CHEBI:59776"/>
        <dbReference type="EC" id="4.1.2.13"/>
    </reaction>
</comment>
<dbReference type="EC" id="4.1.2.13" evidence="6"/>
<keyword evidence="5 6" id="KW-0456">Lyase</keyword>
<evidence type="ECO:0000313" key="7">
    <source>
        <dbReference type="EMBL" id="PZM07652.1"/>
    </source>
</evidence>
<evidence type="ECO:0000256" key="2">
    <source>
        <dbReference type="ARBA" id="ARBA00004714"/>
    </source>
</evidence>
<dbReference type="FunFam" id="3.20.20.70:FF:000140">
    <property type="entry name" value="Fructose-bisphosphate aldolase"/>
    <property type="match status" value="1"/>
</dbReference>